<gene>
    <name evidence="1" type="ORF">SAMN06265368_3208</name>
</gene>
<keyword evidence="2" id="KW-1185">Reference proteome</keyword>
<dbReference type="Gene3D" id="3.30.420.40">
    <property type="match status" value="2"/>
</dbReference>
<proteinExistence type="predicted"/>
<dbReference type="EMBL" id="OBEL01000003">
    <property type="protein sequence ID" value="SNZ20107.1"/>
    <property type="molecule type" value="Genomic_DNA"/>
</dbReference>
<evidence type="ECO:0000313" key="1">
    <source>
        <dbReference type="EMBL" id="SNZ20107.1"/>
    </source>
</evidence>
<dbReference type="Gene3D" id="3.90.640.10">
    <property type="entry name" value="Actin, Chain A, domain 4"/>
    <property type="match status" value="1"/>
</dbReference>
<organism evidence="1 2">
    <name type="scientific">Cohaesibacter gelatinilyticus</name>
    <dbReference type="NCBI Taxonomy" id="372072"/>
    <lineage>
        <taxon>Bacteria</taxon>
        <taxon>Pseudomonadati</taxon>
        <taxon>Pseudomonadota</taxon>
        <taxon>Alphaproteobacteria</taxon>
        <taxon>Hyphomicrobiales</taxon>
        <taxon>Cohaesibacteraceae</taxon>
    </lineage>
</organism>
<dbReference type="RefSeq" id="WP_097154450.1">
    <property type="nucleotide sequence ID" value="NZ_OBEL01000003.1"/>
</dbReference>
<protein>
    <submittedName>
        <fullName evidence="1">Uncharacterized protein</fullName>
    </submittedName>
</protein>
<dbReference type="AlphaFoldDB" id="A0A285PFS3"/>
<dbReference type="Proteomes" id="UP000219439">
    <property type="component" value="Unassembled WGS sequence"/>
</dbReference>
<name>A0A285PFS3_9HYPH</name>
<sequence>MAIRISKHLSKEYTLGPGLLIDIDPQAQTMIETLQHSGYDGPLQLDVIAAIEGYCWLSVHFKQNNQLEDNATINPGESIDLVLFSKGCPDSDAVFDEMDVSILLYVRDTSGASDDPSGSVLVLKDPIAATSVLEDLEGDIKQELMTVSRSDIMGKDRLLLASGSLIQPFAKLPYKSHERKVELVTKAHLANNNPVPLMLKLRQIGLQTPIEITSDKEDHLLQCPVNFLPDSHTSFEIWIAISSLAGSFSGGETTVVDLQFKVQDLPAPPNKLLWEQKLPCSITAAAGEELDLMVSFTEGDTIQFTPAMIPKNQQLTPLDREISFIKASSDGSVGALIDPIQLEINPINDKWDACHIQAFLRLKDSLSEDFMQPEQIVNLKECGPHSVKIDIAELLELHNFSQRPGVIDLCLKVEAVNSSEDAVNALLVLPLKALPNAPKYVMAVDFGASACIVDFGKWGRTTQVHHLPLGDFAHDVFKNTEEYSENSTQSILLPTVVGLSSKHHSRTLSDPLSLGCSKRAGLAKDQAKERMAWLQRRYDISLPVLPEGRKKANGWADMEQYKIRNLKRSFLTHTRTKTKSILEYDRANSRVAETDMLVLSDLLSDVFDELGRYIVPRTLEFFADKDEDTGLQLYDAYLDLAPGDLEVVITHPSGIDRKKQNAYKTAGRRFASSVFGTQNSDDVGEPRFISEALASAFYGVFYTKKEVQRTSHRNKTQIYACIDIGASTFDACLIEASFLRPDGTVEGDPEAAPHDWRILAHFGGTVGGADLDTSLLDLAISAVEDQRKAAASEPYRSRTRYIAKSDLERDELLRVAIAKAKIEASELARMEAETKTTNTAICYDWANSKSPGLYVDLSGLFEEEPGAQLNLRPPSKEAKTQIVMSEEGRRLNLFIPRALLDAKRLQWEGSSKKSPQTVARLLADAVPALLAREAKRLNKAPLHWLVTGRAALWPPFYAGISRTIKRLDAGMMVNKIPMSPTGMKSASVRGAQMLVLSGLEFSDGVTHPIALAQFVPRGGDNEFRPSMFKIKHLEYLLDGETKMGTEKFDVSLNGQRLVLPVLPGLDDAGVNSHITREDIEDLFHAFGMKICFENEQSFSLTQELKNSPHAEHANFQIFVTRSADRTEIEFLGKKIGISNNRIA</sequence>
<evidence type="ECO:0000313" key="2">
    <source>
        <dbReference type="Proteomes" id="UP000219439"/>
    </source>
</evidence>
<accession>A0A285PFS3</accession>
<dbReference type="OrthoDB" id="8143373at2"/>
<reference evidence="1 2" key="1">
    <citation type="submission" date="2017-09" db="EMBL/GenBank/DDBJ databases">
        <authorList>
            <person name="Ehlers B."/>
            <person name="Leendertz F.H."/>
        </authorList>
    </citation>
    <scope>NUCLEOTIDE SEQUENCE [LARGE SCALE GENOMIC DNA]</scope>
    <source>
        <strain evidence="1 2">DSM 18289</strain>
    </source>
</reference>